<sequence>MAAAAEAEAKAKAEAEAEATRKTAAAEADAKAEAEAETTNKSAADDAETDKLTDAEAAQVATHGDVTKPNTATNARTKKKAINGAGAGGKKKKRSPFEQAVITQKGRVTRAKKTGDATQIKIETQKLEAAQQEWDAELDAELERQEMEQDDE</sequence>
<accession>A0A3N4IIT1</accession>
<dbReference type="Proteomes" id="UP000275078">
    <property type="component" value="Unassembled WGS sequence"/>
</dbReference>
<proteinExistence type="predicted"/>
<gene>
    <name evidence="2" type="ORF">BJ508DRAFT_302427</name>
</gene>
<evidence type="ECO:0000256" key="1">
    <source>
        <dbReference type="SAM" id="MobiDB-lite"/>
    </source>
</evidence>
<evidence type="ECO:0000313" key="3">
    <source>
        <dbReference type="Proteomes" id="UP000275078"/>
    </source>
</evidence>
<evidence type="ECO:0000313" key="2">
    <source>
        <dbReference type="EMBL" id="RPA86053.1"/>
    </source>
</evidence>
<name>A0A3N4IIT1_ASCIM</name>
<feature type="region of interest" description="Disordered" evidence="1">
    <location>
        <begin position="1"/>
        <end position="116"/>
    </location>
</feature>
<dbReference type="AlphaFoldDB" id="A0A3N4IIT1"/>
<dbReference type="EMBL" id="ML119651">
    <property type="protein sequence ID" value="RPA86053.1"/>
    <property type="molecule type" value="Genomic_DNA"/>
</dbReference>
<feature type="compositionally biased region" description="Basic and acidic residues" evidence="1">
    <location>
        <begin position="141"/>
        <end position="152"/>
    </location>
</feature>
<protein>
    <submittedName>
        <fullName evidence="2">Uncharacterized protein</fullName>
    </submittedName>
</protein>
<reference evidence="2 3" key="1">
    <citation type="journal article" date="2018" name="Nat. Ecol. Evol.">
        <title>Pezizomycetes genomes reveal the molecular basis of ectomycorrhizal truffle lifestyle.</title>
        <authorList>
            <person name="Murat C."/>
            <person name="Payen T."/>
            <person name="Noel B."/>
            <person name="Kuo A."/>
            <person name="Morin E."/>
            <person name="Chen J."/>
            <person name="Kohler A."/>
            <person name="Krizsan K."/>
            <person name="Balestrini R."/>
            <person name="Da Silva C."/>
            <person name="Montanini B."/>
            <person name="Hainaut M."/>
            <person name="Levati E."/>
            <person name="Barry K.W."/>
            <person name="Belfiori B."/>
            <person name="Cichocki N."/>
            <person name="Clum A."/>
            <person name="Dockter R.B."/>
            <person name="Fauchery L."/>
            <person name="Guy J."/>
            <person name="Iotti M."/>
            <person name="Le Tacon F."/>
            <person name="Lindquist E.A."/>
            <person name="Lipzen A."/>
            <person name="Malagnac F."/>
            <person name="Mello A."/>
            <person name="Molinier V."/>
            <person name="Miyauchi S."/>
            <person name="Poulain J."/>
            <person name="Riccioni C."/>
            <person name="Rubini A."/>
            <person name="Sitrit Y."/>
            <person name="Splivallo R."/>
            <person name="Traeger S."/>
            <person name="Wang M."/>
            <person name="Zifcakova L."/>
            <person name="Wipf D."/>
            <person name="Zambonelli A."/>
            <person name="Paolocci F."/>
            <person name="Nowrousian M."/>
            <person name="Ottonello S."/>
            <person name="Baldrian P."/>
            <person name="Spatafora J.W."/>
            <person name="Henrissat B."/>
            <person name="Nagy L.G."/>
            <person name="Aury J.M."/>
            <person name="Wincker P."/>
            <person name="Grigoriev I.V."/>
            <person name="Bonfante P."/>
            <person name="Martin F.M."/>
        </authorList>
    </citation>
    <scope>NUCLEOTIDE SEQUENCE [LARGE SCALE GENOMIC DNA]</scope>
    <source>
        <strain evidence="2 3">RN42</strain>
    </source>
</reference>
<keyword evidence="3" id="KW-1185">Reference proteome</keyword>
<feature type="region of interest" description="Disordered" evidence="1">
    <location>
        <begin position="131"/>
        <end position="152"/>
    </location>
</feature>
<organism evidence="2 3">
    <name type="scientific">Ascobolus immersus RN42</name>
    <dbReference type="NCBI Taxonomy" id="1160509"/>
    <lineage>
        <taxon>Eukaryota</taxon>
        <taxon>Fungi</taxon>
        <taxon>Dikarya</taxon>
        <taxon>Ascomycota</taxon>
        <taxon>Pezizomycotina</taxon>
        <taxon>Pezizomycetes</taxon>
        <taxon>Pezizales</taxon>
        <taxon>Ascobolaceae</taxon>
        <taxon>Ascobolus</taxon>
    </lineage>
</organism>
<feature type="compositionally biased region" description="Basic and acidic residues" evidence="1">
    <location>
        <begin position="7"/>
        <end position="21"/>
    </location>
</feature>